<dbReference type="AlphaFoldDB" id="A0A6M2DVE6"/>
<keyword evidence="1" id="KW-0732">Signal</keyword>
<protein>
    <submittedName>
        <fullName evidence="2">Putative secreted protein</fullName>
    </submittedName>
</protein>
<dbReference type="EMBL" id="GIIL01006446">
    <property type="protein sequence ID" value="NOV50172.1"/>
    <property type="molecule type" value="Transcribed_RNA"/>
</dbReference>
<feature type="chain" id="PRO_5027021910" evidence="1">
    <location>
        <begin position="26"/>
        <end position="69"/>
    </location>
</feature>
<reference evidence="2" key="1">
    <citation type="submission" date="2020-03" db="EMBL/GenBank/DDBJ databases">
        <title>Transcriptomic Profiling of the Digestive Tract of the Rat Flea, Xenopsylla cheopis, Following Blood Feeding and Infection with Yersinia pestis.</title>
        <authorList>
            <person name="Bland D.M."/>
            <person name="Martens C.A."/>
            <person name="Virtaneva K."/>
            <person name="Kanakabandi K."/>
            <person name="Long D."/>
            <person name="Rosenke R."/>
            <person name="Saturday G.A."/>
            <person name="Hoyt F.H."/>
            <person name="Bruno D.P."/>
            <person name="Ribeiro J.M.C."/>
            <person name="Hinnebusch J."/>
        </authorList>
    </citation>
    <scope>NUCLEOTIDE SEQUENCE</scope>
</reference>
<accession>A0A6M2DVE6</accession>
<sequence>MLGLSPVVLFMALFIANSASPRTLSQFSIPSVNLASIGVRVLLHRSTCPFALGAPVAININFAPYSERK</sequence>
<proteinExistence type="predicted"/>
<name>A0A6M2DVE6_XENCH</name>
<evidence type="ECO:0000256" key="1">
    <source>
        <dbReference type="SAM" id="SignalP"/>
    </source>
</evidence>
<feature type="signal peptide" evidence="1">
    <location>
        <begin position="1"/>
        <end position="25"/>
    </location>
</feature>
<organism evidence="2">
    <name type="scientific">Xenopsylla cheopis</name>
    <name type="common">Oriental rat flea</name>
    <name type="synonym">Pulex cheopis</name>
    <dbReference type="NCBI Taxonomy" id="163159"/>
    <lineage>
        <taxon>Eukaryota</taxon>
        <taxon>Metazoa</taxon>
        <taxon>Ecdysozoa</taxon>
        <taxon>Arthropoda</taxon>
        <taxon>Hexapoda</taxon>
        <taxon>Insecta</taxon>
        <taxon>Pterygota</taxon>
        <taxon>Neoptera</taxon>
        <taxon>Endopterygota</taxon>
        <taxon>Siphonaptera</taxon>
        <taxon>Pulicidae</taxon>
        <taxon>Xenopsyllinae</taxon>
        <taxon>Xenopsylla</taxon>
    </lineage>
</organism>
<evidence type="ECO:0000313" key="2">
    <source>
        <dbReference type="EMBL" id="NOV50172.1"/>
    </source>
</evidence>